<keyword evidence="1" id="KW-0812">Transmembrane</keyword>
<dbReference type="AlphaFoldDB" id="A0A3D9S7E6"/>
<evidence type="ECO:0000256" key="1">
    <source>
        <dbReference type="SAM" id="Phobius"/>
    </source>
</evidence>
<dbReference type="EMBL" id="QTTN01000007">
    <property type="protein sequence ID" value="REE88944.1"/>
    <property type="molecule type" value="Genomic_DNA"/>
</dbReference>
<keyword evidence="1" id="KW-1133">Transmembrane helix</keyword>
<evidence type="ECO:0000313" key="2">
    <source>
        <dbReference type="EMBL" id="REE88944.1"/>
    </source>
</evidence>
<name>A0A3D9S7E6_9BACL</name>
<protein>
    <submittedName>
        <fullName evidence="2">Uncharacterized protein</fullName>
    </submittedName>
</protein>
<proteinExistence type="predicted"/>
<evidence type="ECO:0000313" key="3">
    <source>
        <dbReference type="Proteomes" id="UP000256304"/>
    </source>
</evidence>
<accession>A0A3D9S7E6</accession>
<dbReference type="Proteomes" id="UP000256304">
    <property type="component" value="Unassembled WGS sequence"/>
</dbReference>
<sequence>MNSWKYIGLLSSLLAIGMYFIFLFANPYSSVPANHTTIERMGLFLLAPACAALLGTLRKSHVLLLIAFFWAFPLSLYLVNFPSIFMLFFVSCMGYLIAGIRLRNRHGALKRNDEESDHVDEIIK</sequence>
<feature type="transmembrane region" description="Helical" evidence="1">
    <location>
        <begin position="62"/>
        <end position="78"/>
    </location>
</feature>
<feature type="transmembrane region" description="Helical" evidence="1">
    <location>
        <begin position="7"/>
        <end position="25"/>
    </location>
</feature>
<comment type="caution">
    <text evidence="2">The sequence shown here is derived from an EMBL/GenBank/DDBJ whole genome shotgun (WGS) entry which is preliminary data.</text>
</comment>
<keyword evidence="1" id="KW-0472">Membrane</keyword>
<gene>
    <name evidence="2" type="ORF">A8990_10740</name>
</gene>
<feature type="transmembrane region" description="Helical" evidence="1">
    <location>
        <begin position="37"/>
        <end position="55"/>
    </location>
</feature>
<keyword evidence="3" id="KW-1185">Reference proteome</keyword>
<feature type="transmembrane region" description="Helical" evidence="1">
    <location>
        <begin position="84"/>
        <end position="102"/>
    </location>
</feature>
<reference evidence="2 3" key="1">
    <citation type="submission" date="2018-08" db="EMBL/GenBank/DDBJ databases">
        <title>Genomic Encyclopedia of Type Strains, Phase III (KMG-III): the genomes of soil and plant-associated and newly described type strains.</title>
        <authorList>
            <person name="Whitman W."/>
        </authorList>
    </citation>
    <scope>NUCLEOTIDE SEQUENCE [LARGE SCALE GENOMIC DNA]</scope>
    <source>
        <strain evidence="2 3">CGMCC 1.10966</strain>
    </source>
</reference>
<organism evidence="2 3">
    <name type="scientific">Paenibacillus taihuensis</name>
    <dbReference type="NCBI Taxonomy" id="1156355"/>
    <lineage>
        <taxon>Bacteria</taxon>
        <taxon>Bacillati</taxon>
        <taxon>Bacillota</taxon>
        <taxon>Bacilli</taxon>
        <taxon>Bacillales</taxon>
        <taxon>Paenibacillaceae</taxon>
        <taxon>Paenibacillus</taxon>
    </lineage>
</organism>